<dbReference type="Proteomes" id="UP000269721">
    <property type="component" value="Unassembled WGS sequence"/>
</dbReference>
<evidence type="ECO:0000256" key="1">
    <source>
        <dbReference type="SAM" id="MobiDB-lite"/>
    </source>
</evidence>
<reference evidence="4" key="1">
    <citation type="journal article" date="2018" name="Nat. Microbiol.">
        <title>Leveraging single-cell genomics to expand the fungal tree of life.</title>
        <authorList>
            <person name="Ahrendt S.R."/>
            <person name="Quandt C.A."/>
            <person name="Ciobanu D."/>
            <person name="Clum A."/>
            <person name="Salamov A."/>
            <person name="Andreopoulos B."/>
            <person name="Cheng J.F."/>
            <person name="Woyke T."/>
            <person name="Pelin A."/>
            <person name="Henrissat B."/>
            <person name="Reynolds N.K."/>
            <person name="Benny G.L."/>
            <person name="Smith M.E."/>
            <person name="James T.Y."/>
            <person name="Grigoriev I.V."/>
        </authorList>
    </citation>
    <scope>NUCLEOTIDE SEQUENCE [LARGE SCALE GENOMIC DNA]</scope>
</reference>
<dbReference type="AlphaFoldDB" id="A0A4P9W8F4"/>
<evidence type="ECO:0000259" key="2">
    <source>
        <dbReference type="Pfam" id="PF17921"/>
    </source>
</evidence>
<dbReference type="Pfam" id="PF17921">
    <property type="entry name" value="Integrase_H2C2"/>
    <property type="match status" value="1"/>
</dbReference>
<accession>A0A4P9W8F4</accession>
<sequence length="394" mass="44286">MKVRHRLGNPIPYVDTASSYPAWDAIEGLAIDFMTLDVGALEEPTPDTAWVPEATTMETDWGFQDAPLFMGDTSTAALLKGQMNDHYLLKVRAYLQWDGPKYWTHAPATTKRQWDVQRKYYTDTDEGPEVRQGTARIIVAKSEVGLVMDPAHLKPHGGHMGRDETLSRLFPHFVFDHMFTTVATLIKACDRWQRRKSYEPLNAFLELPSGLGWPLAALQIRNQVRLGDYVSLHKMEDCATAARQNHSDDSTENMYKALICEKTLPRILVTDQGKEFTAWDEFLPCVVHAYNCAVHPATGFTPFFFAWLSPDIVDGDDCWERRDAEADSQLGAKPSETGSRSAVEDADKGLELMEITPSELRVLPEEETSPAAKAARKEACDSMNFKEAQALLEV</sequence>
<evidence type="ECO:0000313" key="4">
    <source>
        <dbReference type="Proteomes" id="UP000269721"/>
    </source>
</evidence>
<dbReference type="Gene3D" id="1.10.340.70">
    <property type="match status" value="1"/>
</dbReference>
<dbReference type="PANTHER" id="PTHR47266">
    <property type="entry name" value="ENDONUCLEASE-RELATED"/>
    <property type="match status" value="1"/>
</dbReference>
<evidence type="ECO:0000313" key="3">
    <source>
        <dbReference type="EMBL" id="RKO87080.1"/>
    </source>
</evidence>
<dbReference type="OrthoDB" id="2273864at2759"/>
<dbReference type="InterPro" id="IPR041588">
    <property type="entry name" value="Integrase_H2C2"/>
</dbReference>
<dbReference type="SUPFAM" id="SSF53098">
    <property type="entry name" value="Ribonuclease H-like"/>
    <property type="match status" value="1"/>
</dbReference>
<dbReference type="EMBL" id="KZ997698">
    <property type="protein sequence ID" value="RKO87080.1"/>
    <property type="molecule type" value="Genomic_DNA"/>
</dbReference>
<protein>
    <recommendedName>
        <fullName evidence="2">Integrase zinc-binding domain-containing protein</fullName>
    </recommendedName>
</protein>
<organism evidence="3 4">
    <name type="scientific">Blyttiomyces helicus</name>
    <dbReference type="NCBI Taxonomy" id="388810"/>
    <lineage>
        <taxon>Eukaryota</taxon>
        <taxon>Fungi</taxon>
        <taxon>Fungi incertae sedis</taxon>
        <taxon>Chytridiomycota</taxon>
        <taxon>Chytridiomycota incertae sedis</taxon>
        <taxon>Chytridiomycetes</taxon>
        <taxon>Chytridiomycetes incertae sedis</taxon>
        <taxon>Blyttiomyces</taxon>
    </lineage>
</organism>
<dbReference type="InterPro" id="IPR052160">
    <property type="entry name" value="Gypsy_RT_Integrase-like"/>
</dbReference>
<keyword evidence="4" id="KW-1185">Reference proteome</keyword>
<name>A0A4P9W8F4_9FUNG</name>
<gene>
    <name evidence="3" type="ORF">BDK51DRAFT_45974</name>
</gene>
<proteinExistence type="predicted"/>
<feature type="region of interest" description="Disordered" evidence="1">
    <location>
        <begin position="324"/>
        <end position="350"/>
    </location>
</feature>
<feature type="domain" description="Integrase zinc-binding" evidence="2">
    <location>
        <begin position="141"/>
        <end position="197"/>
    </location>
</feature>
<dbReference type="InterPro" id="IPR012337">
    <property type="entry name" value="RNaseH-like_sf"/>
</dbReference>